<dbReference type="PRINTS" id="PR00080">
    <property type="entry name" value="SDRFAMILY"/>
</dbReference>
<dbReference type="PANTHER" id="PTHR24321:SF8">
    <property type="entry name" value="ESTRADIOL 17-BETA-DEHYDROGENASE 8-RELATED"/>
    <property type="match status" value="1"/>
</dbReference>
<organism evidence="4 5">
    <name type="scientific">Phialemonium thermophilum</name>
    <dbReference type="NCBI Taxonomy" id="223376"/>
    <lineage>
        <taxon>Eukaryota</taxon>
        <taxon>Fungi</taxon>
        <taxon>Dikarya</taxon>
        <taxon>Ascomycota</taxon>
        <taxon>Pezizomycotina</taxon>
        <taxon>Sordariomycetes</taxon>
        <taxon>Sordariomycetidae</taxon>
        <taxon>Cephalothecales</taxon>
        <taxon>Cephalothecaceae</taxon>
        <taxon>Phialemonium</taxon>
    </lineage>
</organism>
<protein>
    <submittedName>
        <fullName evidence="4">Uncharacterized protein</fullName>
    </submittedName>
</protein>
<keyword evidence="5" id="KW-1185">Reference proteome</keyword>
<dbReference type="Gene3D" id="3.40.50.720">
    <property type="entry name" value="NAD(P)-binding Rossmann-like Domain"/>
    <property type="match status" value="1"/>
</dbReference>
<dbReference type="PROSITE" id="PS00061">
    <property type="entry name" value="ADH_SHORT"/>
    <property type="match status" value="1"/>
</dbReference>
<proteinExistence type="inferred from homology"/>
<dbReference type="InterPro" id="IPR020904">
    <property type="entry name" value="Sc_DH/Rdtase_CS"/>
</dbReference>
<dbReference type="InterPro" id="IPR036291">
    <property type="entry name" value="NAD(P)-bd_dom_sf"/>
</dbReference>
<dbReference type="Pfam" id="PF13561">
    <property type="entry name" value="adh_short_C2"/>
    <property type="match status" value="1"/>
</dbReference>
<evidence type="ECO:0000256" key="3">
    <source>
        <dbReference type="ARBA" id="ARBA00023002"/>
    </source>
</evidence>
<gene>
    <name evidence="4" type="ORF">VTK73DRAFT_7968</name>
</gene>
<evidence type="ECO:0000256" key="2">
    <source>
        <dbReference type="ARBA" id="ARBA00022857"/>
    </source>
</evidence>
<dbReference type="EMBL" id="JAZHXJ010000541">
    <property type="protein sequence ID" value="KAL1858071.1"/>
    <property type="molecule type" value="Genomic_DNA"/>
</dbReference>
<dbReference type="Proteomes" id="UP001586593">
    <property type="component" value="Unassembled WGS sequence"/>
</dbReference>
<keyword evidence="2" id="KW-0521">NADP</keyword>
<evidence type="ECO:0000313" key="5">
    <source>
        <dbReference type="Proteomes" id="UP001586593"/>
    </source>
</evidence>
<dbReference type="CDD" id="cd05233">
    <property type="entry name" value="SDR_c"/>
    <property type="match status" value="1"/>
</dbReference>
<evidence type="ECO:0000313" key="4">
    <source>
        <dbReference type="EMBL" id="KAL1858071.1"/>
    </source>
</evidence>
<name>A0ABR3WBD7_9PEZI</name>
<evidence type="ECO:0000256" key="1">
    <source>
        <dbReference type="ARBA" id="ARBA00006484"/>
    </source>
</evidence>
<dbReference type="SUPFAM" id="SSF51735">
    <property type="entry name" value="NAD(P)-binding Rossmann-fold domains"/>
    <property type="match status" value="1"/>
</dbReference>
<reference evidence="4 5" key="1">
    <citation type="journal article" date="2024" name="Commun. Biol.">
        <title>Comparative genomic analysis of thermophilic fungi reveals convergent evolutionary adaptations and gene losses.</title>
        <authorList>
            <person name="Steindorff A.S."/>
            <person name="Aguilar-Pontes M.V."/>
            <person name="Robinson A.J."/>
            <person name="Andreopoulos B."/>
            <person name="LaButti K."/>
            <person name="Kuo A."/>
            <person name="Mondo S."/>
            <person name="Riley R."/>
            <person name="Otillar R."/>
            <person name="Haridas S."/>
            <person name="Lipzen A."/>
            <person name="Grimwood J."/>
            <person name="Schmutz J."/>
            <person name="Clum A."/>
            <person name="Reid I.D."/>
            <person name="Moisan M.C."/>
            <person name="Butler G."/>
            <person name="Nguyen T.T.M."/>
            <person name="Dewar K."/>
            <person name="Conant G."/>
            <person name="Drula E."/>
            <person name="Henrissat B."/>
            <person name="Hansel C."/>
            <person name="Singer S."/>
            <person name="Hutchinson M.I."/>
            <person name="de Vries R.P."/>
            <person name="Natvig D.O."/>
            <person name="Powell A.J."/>
            <person name="Tsang A."/>
            <person name="Grigoriev I.V."/>
        </authorList>
    </citation>
    <scope>NUCLEOTIDE SEQUENCE [LARGE SCALE GENOMIC DNA]</scope>
    <source>
        <strain evidence="4 5">ATCC 24622</strain>
    </source>
</reference>
<keyword evidence="3" id="KW-0560">Oxidoreductase</keyword>
<comment type="caution">
    <text evidence="4">The sequence shown here is derived from an EMBL/GenBank/DDBJ whole genome shotgun (WGS) entry which is preliminary data.</text>
</comment>
<dbReference type="PRINTS" id="PR00081">
    <property type="entry name" value="GDHRDH"/>
</dbReference>
<dbReference type="InterPro" id="IPR002347">
    <property type="entry name" value="SDR_fam"/>
</dbReference>
<comment type="similarity">
    <text evidence="1">Belongs to the short-chain dehydrogenases/reductases (SDR) family.</text>
</comment>
<sequence>MLDSIQGRVYTVTGAASGIGQATAVLLAELGAAGIALSDVNEGGLQKTAQLCSKFPSTKITTETLDVSNDEATRQWIENTVTEFGRLDGCANVAGIAGGDGGTTTATINQQDWDRMIGVNLSGVMYCMRPQLQHLRRPGGAVVNVASTAGLHGLPKSAAYSASKHGVIGLSASAAGEFGRAGIRIKTVCPGPIDTKIFRDGEAKGLFDANVMGGSTLLGRMGQPREVANIIVFLLSDSASYVTGAHWTVDGGYTAC</sequence>
<dbReference type="PANTHER" id="PTHR24321">
    <property type="entry name" value="DEHYDROGENASES, SHORT CHAIN"/>
    <property type="match status" value="1"/>
</dbReference>
<accession>A0ABR3WBD7</accession>